<comment type="caution">
    <text evidence="1">The sequence shown here is derived from an EMBL/GenBank/DDBJ whole genome shotgun (WGS) entry which is preliminary data.</text>
</comment>
<name>A0A0F8XGG3_9ZZZZ</name>
<dbReference type="EMBL" id="LAZR01063147">
    <property type="protein sequence ID" value="KKK60085.1"/>
    <property type="molecule type" value="Genomic_DNA"/>
</dbReference>
<proteinExistence type="predicted"/>
<organism evidence="1">
    <name type="scientific">marine sediment metagenome</name>
    <dbReference type="NCBI Taxonomy" id="412755"/>
    <lineage>
        <taxon>unclassified sequences</taxon>
        <taxon>metagenomes</taxon>
        <taxon>ecological metagenomes</taxon>
    </lineage>
</organism>
<gene>
    <name evidence="1" type="ORF">LCGC14_3027860</name>
</gene>
<accession>A0A0F8XGG3</accession>
<reference evidence="1" key="1">
    <citation type="journal article" date="2015" name="Nature">
        <title>Complex archaea that bridge the gap between prokaryotes and eukaryotes.</title>
        <authorList>
            <person name="Spang A."/>
            <person name="Saw J.H."/>
            <person name="Jorgensen S.L."/>
            <person name="Zaremba-Niedzwiedzka K."/>
            <person name="Martijn J."/>
            <person name="Lind A.E."/>
            <person name="van Eijk R."/>
            <person name="Schleper C."/>
            <person name="Guy L."/>
            <person name="Ettema T.J."/>
        </authorList>
    </citation>
    <scope>NUCLEOTIDE SEQUENCE</scope>
</reference>
<protein>
    <submittedName>
        <fullName evidence="1">Uncharacterized protein</fullName>
    </submittedName>
</protein>
<evidence type="ECO:0000313" key="1">
    <source>
        <dbReference type="EMBL" id="KKK60085.1"/>
    </source>
</evidence>
<dbReference type="AlphaFoldDB" id="A0A0F8XGG3"/>
<sequence>MEPTEIVKKSIEISNTFDSIATRIFERAKTLRKEQELSYEEYKQIMDNYYLPLMNYSSKILMDTSNLIIDDIDQYMKDLESSSGKLKEISKKLDDGLDAKLQAT</sequence>